<reference evidence="2" key="2">
    <citation type="journal article" date="2017" name="Nat. Plants">
        <title>The Aegilops tauschii genome reveals multiple impacts of transposons.</title>
        <authorList>
            <person name="Zhao G."/>
            <person name="Zou C."/>
            <person name="Li K."/>
            <person name="Wang K."/>
            <person name="Li T."/>
            <person name="Gao L."/>
            <person name="Zhang X."/>
            <person name="Wang H."/>
            <person name="Yang Z."/>
            <person name="Liu X."/>
            <person name="Jiang W."/>
            <person name="Mao L."/>
            <person name="Kong X."/>
            <person name="Jiao Y."/>
            <person name="Jia J."/>
        </authorList>
    </citation>
    <scope>NUCLEOTIDE SEQUENCE [LARGE SCALE GENOMIC DNA]</scope>
    <source>
        <strain evidence="2">cv. AL8/78</strain>
    </source>
</reference>
<dbReference type="EnsemblPlants" id="AET2Gv20657600.1">
    <property type="protein sequence ID" value="AET2Gv20657600.1"/>
    <property type="gene ID" value="AET2Gv20657600"/>
</dbReference>
<dbReference type="Proteomes" id="UP000015105">
    <property type="component" value="Chromosome 2D"/>
</dbReference>
<organism evidence="1 2">
    <name type="scientific">Aegilops tauschii subsp. strangulata</name>
    <name type="common">Goatgrass</name>
    <dbReference type="NCBI Taxonomy" id="200361"/>
    <lineage>
        <taxon>Eukaryota</taxon>
        <taxon>Viridiplantae</taxon>
        <taxon>Streptophyta</taxon>
        <taxon>Embryophyta</taxon>
        <taxon>Tracheophyta</taxon>
        <taxon>Spermatophyta</taxon>
        <taxon>Magnoliopsida</taxon>
        <taxon>Liliopsida</taxon>
        <taxon>Poales</taxon>
        <taxon>Poaceae</taxon>
        <taxon>BOP clade</taxon>
        <taxon>Pooideae</taxon>
        <taxon>Triticodae</taxon>
        <taxon>Triticeae</taxon>
        <taxon>Triticinae</taxon>
        <taxon>Aegilops</taxon>
    </lineage>
</organism>
<evidence type="ECO:0000313" key="1">
    <source>
        <dbReference type="EnsemblPlants" id="AET2Gv20657600.1"/>
    </source>
</evidence>
<sequence>MSQTSEEESLFNFRQQQKLALCEAALSKGNPIIHAGKKRRGHPGQPGKVTVVAHIVSVFMSSTHTFNYHKGKNMMARKMDPGIIQV</sequence>
<dbReference type="AlphaFoldDB" id="A0A453BWI8"/>
<dbReference type="Gramene" id="AET2Gv20657600.1">
    <property type="protein sequence ID" value="AET2Gv20657600.1"/>
    <property type="gene ID" value="AET2Gv20657600"/>
</dbReference>
<dbReference type="EnsemblPlants" id="AET2Gv20657600.2">
    <property type="protein sequence ID" value="AET2Gv20657600.2"/>
    <property type="gene ID" value="AET2Gv20657600"/>
</dbReference>
<reference evidence="1" key="5">
    <citation type="journal article" date="2021" name="G3 (Bethesda)">
        <title>Aegilops tauschii genome assembly Aet v5.0 features greater sequence contiguity and improved annotation.</title>
        <authorList>
            <person name="Wang L."/>
            <person name="Zhu T."/>
            <person name="Rodriguez J.C."/>
            <person name="Deal K.R."/>
            <person name="Dubcovsky J."/>
            <person name="McGuire P.E."/>
            <person name="Lux T."/>
            <person name="Spannagl M."/>
            <person name="Mayer K.F.X."/>
            <person name="Baldrich P."/>
            <person name="Meyers B.C."/>
            <person name="Huo N."/>
            <person name="Gu Y.Q."/>
            <person name="Zhou H."/>
            <person name="Devos K.M."/>
            <person name="Bennetzen J.L."/>
            <person name="Unver T."/>
            <person name="Budak H."/>
            <person name="Gulick P.J."/>
            <person name="Galiba G."/>
            <person name="Kalapos B."/>
            <person name="Nelson D.R."/>
            <person name="Li P."/>
            <person name="You F.M."/>
            <person name="Luo M.C."/>
            <person name="Dvorak J."/>
        </authorList>
    </citation>
    <scope>NUCLEOTIDE SEQUENCE [LARGE SCALE GENOMIC DNA]</scope>
    <source>
        <strain evidence="1">cv. AL8/78</strain>
    </source>
</reference>
<dbReference type="Gramene" id="AET2Gv20657600.2">
    <property type="protein sequence ID" value="AET2Gv20657600.2"/>
    <property type="gene ID" value="AET2Gv20657600"/>
</dbReference>
<name>A0A453BWI8_AEGTS</name>
<reference evidence="2" key="1">
    <citation type="journal article" date="2014" name="Science">
        <title>Ancient hybridizations among the ancestral genomes of bread wheat.</title>
        <authorList>
            <consortium name="International Wheat Genome Sequencing Consortium,"/>
            <person name="Marcussen T."/>
            <person name="Sandve S.R."/>
            <person name="Heier L."/>
            <person name="Spannagl M."/>
            <person name="Pfeifer M."/>
            <person name="Jakobsen K.S."/>
            <person name="Wulff B.B."/>
            <person name="Steuernagel B."/>
            <person name="Mayer K.F."/>
            <person name="Olsen O.A."/>
        </authorList>
    </citation>
    <scope>NUCLEOTIDE SEQUENCE [LARGE SCALE GENOMIC DNA]</scope>
    <source>
        <strain evidence="2">cv. AL8/78</strain>
    </source>
</reference>
<protein>
    <submittedName>
        <fullName evidence="1">Uncharacterized protein</fullName>
    </submittedName>
</protein>
<reference evidence="1" key="3">
    <citation type="journal article" date="2017" name="Nature">
        <title>Genome sequence of the progenitor of the wheat D genome Aegilops tauschii.</title>
        <authorList>
            <person name="Luo M.C."/>
            <person name="Gu Y.Q."/>
            <person name="Puiu D."/>
            <person name="Wang H."/>
            <person name="Twardziok S.O."/>
            <person name="Deal K.R."/>
            <person name="Huo N."/>
            <person name="Zhu T."/>
            <person name="Wang L."/>
            <person name="Wang Y."/>
            <person name="McGuire P.E."/>
            <person name="Liu S."/>
            <person name="Long H."/>
            <person name="Ramasamy R.K."/>
            <person name="Rodriguez J.C."/>
            <person name="Van S.L."/>
            <person name="Yuan L."/>
            <person name="Wang Z."/>
            <person name="Xia Z."/>
            <person name="Xiao L."/>
            <person name="Anderson O.D."/>
            <person name="Ouyang S."/>
            <person name="Liang Y."/>
            <person name="Zimin A.V."/>
            <person name="Pertea G."/>
            <person name="Qi P."/>
            <person name="Bennetzen J.L."/>
            <person name="Dai X."/>
            <person name="Dawson M.W."/>
            <person name="Muller H.G."/>
            <person name="Kugler K."/>
            <person name="Rivarola-Duarte L."/>
            <person name="Spannagl M."/>
            <person name="Mayer K.F.X."/>
            <person name="Lu F.H."/>
            <person name="Bevan M.W."/>
            <person name="Leroy P."/>
            <person name="Li P."/>
            <person name="You F.M."/>
            <person name="Sun Q."/>
            <person name="Liu Z."/>
            <person name="Lyons E."/>
            <person name="Wicker T."/>
            <person name="Salzberg S.L."/>
            <person name="Devos K.M."/>
            <person name="Dvorak J."/>
        </authorList>
    </citation>
    <scope>NUCLEOTIDE SEQUENCE [LARGE SCALE GENOMIC DNA]</scope>
    <source>
        <strain evidence="1">cv. AL8/78</strain>
    </source>
</reference>
<evidence type="ECO:0000313" key="2">
    <source>
        <dbReference type="Proteomes" id="UP000015105"/>
    </source>
</evidence>
<keyword evidence="2" id="KW-1185">Reference proteome</keyword>
<accession>A0A453BWI8</accession>
<proteinExistence type="predicted"/>
<reference evidence="1" key="4">
    <citation type="submission" date="2019-03" db="UniProtKB">
        <authorList>
            <consortium name="EnsemblPlants"/>
        </authorList>
    </citation>
    <scope>IDENTIFICATION</scope>
</reference>